<reference evidence="1" key="1">
    <citation type="journal article" date="2022" name="bioRxiv">
        <title>Sequencing and chromosome-scale assembly of the giantPleurodeles waltlgenome.</title>
        <authorList>
            <person name="Brown T."/>
            <person name="Elewa A."/>
            <person name="Iarovenko S."/>
            <person name="Subramanian E."/>
            <person name="Araus A.J."/>
            <person name="Petzold A."/>
            <person name="Susuki M."/>
            <person name="Suzuki K.-i.T."/>
            <person name="Hayashi T."/>
            <person name="Toyoda A."/>
            <person name="Oliveira C."/>
            <person name="Osipova E."/>
            <person name="Leigh N.D."/>
            <person name="Simon A."/>
            <person name="Yun M.H."/>
        </authorList>
    </citation>
    <scope>NUCLEOTIDE SEQUENCE</scope>
    <source>
        <strain evidence="1">20211129_DDA</strain>
        <tissue evidence="1">Liver</tissue>
    </source>
</reference>
<accession>A0AAV7M3Y1</accession>
<organism evidence="1 2">
    <name type="scientific">Pleurodeles waltl</name>
    <name type="common">Iberian ribbed newt</name>
    <dbReference type="NCBI Taxonomy" id="8319"/>
    <lineage>
        <taxon>Eukaryota</taxon>
        <taxon>Metazoa</taxon>
        <taxon>Chordata</taxon>
        <taxon>Craniata</taxon>
        <taxon>Vertebrata</taxon>
        <taxon>Euteleostomi</taxon>
        <taxon>Amphibia</taxon>
        <taxon>Batrachia</taxon>
        <taxon>Caudata</taxon>
        <taxon>Salamandroidea</taxon>
        <taxon>Salamandridae</taxon>
        <taxon>Pleurodelinae</taxon>
        <taxon>Pleurodeles</taxon>
    </lineage>
</organism>
<protein>
    <submittedName>
        <fullName evidence="1">Uncharacterized protein</fullName>
    </submittedName>
</protein>
<name>A0AAV7M3Y1_PLEWA</name>
<proteinExistence type="predicted"/>
<dbReference type="Proteomes" id="UP001066276">
    <property type="component" value="Chromosome 10"/>
</dbReference>
<keyword evidence="2" id="KW-1185">Reference proteome</keyword>
<evidence type="ECO:0000313" key="1">
    <source>
        <dbReference type="EMBL" id="KAJ1098307.1"/>
    </source>
</evidence>
<dbReference type="EMBL" id="JANPWB010000014">
    <property type="protein sequence ID" value="KAJ1098307.1"/>
    <property type="molecule type" value="Genomic_DNA"/>
</dbReference>
<gene>
    <name evidence="1" type="ORF">NDU88_003422</name>
</gene>
<sequence>MARGVSACLASPGGPGCAHSARGPWLKWRARRLLGQIGGCPRGRPLLIALLSLLISGAKVWWRLRRPTCTALCFPPPVGPKRQLCQTTGARGGLGLIICWVLAPLLQLPCAWSYFGRLSAAPGLWCPGSDWGPAVDTWWGPSGGVTRASWPWGGGGFAARDC</sequence>
<dbReference type="AlphaFoldDB" id="A0AAV7M3Y1"/>
<comment type="caution">
    <text evidence="1">The sequence shown here is derived from an EMBL/GenBank/DDBJ whole genome shotgun (WGS) entry which is preliminary data.</text>
</comment>
<evidence type="ECO:0000313" key="2">
    <source>
        <dbReference type="Proteomes" id="UP001066276"/>
    </source>
</evidence>